<keyword evidence="2" id="KW-1185">Reference proteome</keyword>
<organism evidence="1 2">
    <name type="scientific">Oopsacas minuta</name>
    <dbReference type="NCBI Taxonomy" id="111878"/>
    <lineage>
        <taxon>Eukaryota</taxon>
        <taxon>Metazoa</taxon>
        <taxon>Porifera</taxon>
        <taxon>Hexactinellida</taxon>
        <taxon>Hexasterophora</taxon>
        <taxon>Lyssacinosida</taxon>
        <taxon>Leucopsacidae</taxon>
        <taxon>Oopsacas</taxon>
    </lineage>
</organism>
<reference evidence="1 2" key="1">
    <citation type="journal article" date="2023" name="BMC Biol.">
        <title>The compact genome of the sponge Oopsacas minuta (Hexactinellida) is lacking key metazoan core genes.</title>
        <authorList>
            <person name="Santini S."/>
            <person name="Schenkelaars Q."/>
            <person name="Jourda C."/>
            <person name="Duchesne M."/>
            <person name="Belahbib H."/>
            <person name="Rocher C."/>
            <person name="Selva M."/>
            <person name="Riesgo A."/>
            <person name="Vervoort M."/>
            <person name="Leys S.P."/>
            <person name="Kodjabachian L."/>
            <person name="Le Bivic A."/>
            <person name="Borchiellini C."/>
            <person name="Claverie J.M."/>
            <person name="Renard E."/>
        </authorList>
    </citation>
    <scope>NUCLEOTIDE SEQUENCE [LARGE SCALE GENOMIC DNA]</scope>
    <source>
        <strain evidence="1">SPO-2</strain>
    </source>
</reference>
<proteinExistence type="predicted"/>
<evidence type="ECO:0000313" key="1">
    <source>
        <dbReference type="EMBL" id="KAI6647838.1"/>
    </source>
</evidence>
<comment type="caution">
    <text evidence="1">The sequence shown here is derived from an EMBL/GenBank/DDBJ whole genome shotgun (WGS) entry which is preliminary data.</text>
</comment>
<dbReference type="AlphaFoldDB" id="A0AAV7JGA0"/>
<protein>
    <submittedName>
        <fullName evidence="1">Uncharacterized protein</fullName>
    </submittedName>
</protein>
<dbReference type="Proteomes" id="UP001165289">
    <property type="component" value="Unassembled WGS sequence"/>
</dbReference>
<dbReference type="EMBL" id="JAKMXF010000336">
    <property type="protein sequence ID" value="KAI6647838.1"/>
    <property type="molecule type" value="Genomic_DNA"/>
</dbReference>
<sequence length="153" mass="17575">MSRSTLQGYPRAKNRKLKHLGRSEKIHYHVFHPARNAYLRLININYGESFSCSKCQDSPDVVIFDGITLGTMKDIPSSSIQIDEDQQLLPISQGLRMFIPSIANRKALLQYLQHGLPITAFQNLLQSLLKKFQMASHIKCACYLFLSVRIYFQ</sequence>
<accession>A0AAV7JGA0</accession>
<name>A0AAV7JGA0_9METZ</name>
<evidence type="ECO:0000313" key="2">
    <source>
        <dbReference type="Proteomes" id="UP001165289"/>
    </source>
</evidence>
<gene>
    <name evidence="1" type="ORF">LOD99_8425</name>
</gene>